<dbReference type="RefSeq" id="WP_345212762.1">
    <property type="nucleotide sequence ID" value="NZ_BAABFT010000012.1"/>
</dbReference>
<keyword evidence="1" id="KW-0732">Signal</keyword>
<evidence type="ECO:0000313" key="3">
    <source>
        <dbReference type="Proteomes" id="UP001500582"/>
    </source>
</evidence>
<gene>
    <name evidence="2" type="ORF">GCM10023149_38130</name>
</gene>
<reference evidence="3" key="1">
    <citation type="journal article" date="2019" name="Int. J. Syst. Evol. Microbiol.">
        <title>The Global Catalogue of Microorganisms (GCM) 10K type strain sequencing project: providing services to taxonomists for standard genome sequencing and annotation.</title>
        <authorList>
            <consortium name="The Broad Institute Genomics Platform"/>
            <consortium name="The Broad Institute Genome Sequencing Center for Infectious Disease"/>
            <person name="Wu L."/>
            <person name="Ma J."/>
        </authorList>
    </citation>
    <scope>NUCLEOTIDE SEQUENCE [LARGE SCALE GENOMIC DNA]</scope>
    <source>
        <strain evidence="3">JCM 17705</strain>
    </source>
</reference>
<comment type="caution">
    <text evidence="2">The sequence shown here is derived from an EMBL/GenBank/DDBJ whole genome shotgun (WGS) entry which is preliminary data.</text>
</comment>
<evidence type="ECO:0000256" key="1">
    <source>
        <dbReference type="SAM" id="SignalP"/>
    </source>
</evidence>
<organism evidence="2 3">
    <name type="scientific">Mucilaginibacter gynuensis</name>
    <dbReference type="NCBI Taxonomy" id="1302236"/>
    <lineage>
        <taxon>Bacteria</taxon>
        <taxon>Pseudomonadati</taxon>
        <taxon>Bacteroidota</taxon>
        <taxon>Sphingobacteriia</taxon>
        <taxon>Sphingobacteriales</taxon>
        <taxon>Sphingobacteriaceae</taxon>
        <taxon>Mucilaginibacter</taxon>
    </lineage>
</organism>
<evidence type="ECO:0008006" key="4">
    <source>
        <dbReference type="Google" id="ProtNLM"/>
    </source>
</evidence>
<name>A0ABP8GZC2_9SPHI</name>
<dbReference type="Proteomes" id="UP001500582">
    <property type="component" value="Unassembled WGS sequence"/>
</dbReference>
<feature type="chain" id="PRO_5047045795" description="Carboxypeptidase-like regulatory domain-containing protein" evidence="1">
    <location>
        <begin position="19"/>
        <end position="403"/>
    </location>
</feature>
<keyword evidence="3" id="KW-1185">Reference proteome</keyword>
<dbReference type="Gene3D" id="2.60.40.1120">
    <property type="entry name" value="Carboxypeptidase-like, regulatory domain"/>
    <property type="match status" value="1"/>
</dbReference>
<dbReference type="Pfam" id="PF13715">
    <property type="entry name" value="CarbopepD_reg_2"/>
    <property type="match status" value="1"/>
</dbReference>
<proteinExistence type="predicted"/>
<dbReference type="SUPFAM" id="SSF49464">
    <property type="entry name" value="Carboxypeptidase regulatory domain-like"/>
    <property type="match status" value="1"/>
</dbReference>
<dbReference type="InterPro" id="IPR008969">
    <property type="entry name" value="CarboxyPept-like_regulatory"/>
</dbReference>
<feature type="signal peptide" evidence="1">
    <location>
        <begin position="1"/>
        <end position="18"/>
    </location>
</feature>
<sequence length="403" mass="45515">MKPCLTILLFFLTATCFAQYKITGIVYDADDKKPLPGVNVFLNNTTNGTQSNPEGTFSINNVKPGQYELIVSMVGYQTFHYVAKVNDDIKVPQISLKTKATSLSGVNVKPRPVSKRNISDFKDELIGRSDFAKQCEIINPNVIDINYNSADKILTASTSGFLIIENKALGYKVKYLVNDFIKDEKKLYVYYEGYVQFEPLEGNAAQQQIWRRNRMVAYNGSSRHFLRAVLANDIQGEGFKMYKLSINRDRPSDSLINAKLKQFWASGMANTNISVSKDSLNYWRAKQLLPNYFLSGELSVKAIIHPTDQRSLYAISYPEKFYIGYKINKRNMAIGSMPNFIGAAQTYSLGNGETVLTIKEPFAFFDINGVFINPSAIHMEGYWGRQRVAELLPTDFEPTESSL</sequence>
<accession>A0ABP8GZC2</accession>
<evidence type="ECO:0000313" key="2">
    <source>
        <dbReference type="EMBL" id="GAA4332068.1"/>
    </source>
</evidence>
<dbReference type="EMBL" id="BAABFT010000012">
    <property type="protein sequence ID" value="GAA4332068.1"/>
    <property type="molecule type" value="Genomic_DNA"/>
</dbReference>
<protein>
    <recommendedName>
        <fullName evidence="4">Carboxypeptidase-like regulatory domain-containing protein</fullName>
    </recommendedName>
</protein>